<evidence type="ECO:0000256" key="2">
    <source>
        <dbReference type="PROSITE-ProRule" id="PRU00708"/>
    </source>
</evidence>
<dbReference type="FunFam" id="1.25.40.10:FF:000090">
    <property type="entry name" value="Pentatricopeptide repeat-containing protein, chloroplastic"/>
    <property type="match status" value="1"/>
</dbReference>
<dbReference type="SUPFAM" id="SSF48452">
    <property type="entry name" value="TPR-like"/>
    <property type="match status" value="1"/>
</dbReference>
<reference evidence="3" key="1">
    <citation type="submission" date="2021-01" db="EMBL/GenBank/DDBJ databases">
        <title>Adiantum capillus-veneris genome.</title>
        <authorList>
            <person name="Fang Y."/>
            <person name="Liao Q."/>
        </authorList>
    </citation>
    <scope>NUCLEOTIDE SEQUENCE</scope>
    <source>
        <strain evidence="3">H3</strain>
        <tissue evidence="3">Leaf</tissue>
    </source>
</reference>
<comment type="caution">
    <text evidence="3">The sequence shown here is derived from an EMBL/GenBank/DDBJ whole genome shotgun (WGS) entry which is preliminary data.</text>
</comment>
<dbReference type="Proteomes" id="UP000886520">
    <property type="component" value="Chromosome 14"/>
</dbReference>
<dbReference type="PROSITE" id="PS51375">
    <property type="entry name" value="PPR"/>
    <property type="match status" value="6"/>
</dbReference>
<dbReference type="InterPro" id="IPR046960">
    <property type="entry name" value="PPR_At4g14850-like_plant"/>
</dbReference>
<evidence type="ECO:0000313" key="3">
    <source>
        <dbReference type="EMBL" id="KAI5070682.1"/>
    </source>
</evidence>
<keyword evidence="1" id="KW-0677">Repeat</keyword>
<name>A0A9D4UN41_ADICA</name>
<evidence type="ECO:0000256" key="1">
    <source>
        <dbReference type="ARBA" id="ARBA00022737"/>
    </source>
</evidence>
<dbReference type="FunFam" id="1.25.40.10:FF:000144">
    <property type="entry name" value="Pentatricopeptide repeat-containing protein, mitochondrial"/>
    <property type="match status" value="1"/>
</dbReference>
<feature type="repeat" description="PPR" evidence="2">
    <location>
        <begin position="367"/>
        <end position="401"/>
    </location>
</feature>
<dbReference type="GO" id="GO:0009451">
    <property type="term" value="P:RNA modification"/>
    <property type="evidence" value="ECO:0007669"/>
    <property type="project" value="InterPro"/>
</dbReference>
<feature type="repeat" description="PPR" evidence="2">
    <location>
        <begin position="469"/>
        <end position="503"/>
    </location>
</feature>
<dbReference type="InterPro" id="IPR002885">
    <property type="entry name" value="PPR_rpt"/>
</dbReference>
<dbReference type="InterPro" id="IPR011990">
    <property type="entry name" value="TPR-like_helical_dom_sf"/>
</dbReference>
<dbReference type="OrthoDB" id="185373at2759"/>
<proteinExistence type="predicted"/>
<dbReference type="PANTHER" id="PTHR47926:SF382">
    <property type="entry name" value="PENTACOTRIPEPTIDE-REPEAT REGION OF PRORP DOMAIN-CONTAINING PROTEIN"/>
    <property type="match status" value="1"/>
</dbReference>
<dbReference type="Pfam" id="PF13041">
    <property type="entry name" value="PPR_2"/>
    <property type="match status" value="4"/>
</dbReference>
<evidence type="ECO:0000313" key="4">
    <source>
        <dbReference type="Proteomes" id="UP000886520"/>
    </source>
</evidence>
<accession>A0A9D4UN41</accession>
<dbReference type="FunFam" id="1.25.40.10:FF:000031">
    <property type="entry name" value="Pentatricopeptide repeat-containing protein mitochondrial"/>
    <property type="match status" value="1"/>
</dbReference>
<dbReference type="EMBL" id="JABFUD020000014">
    <property type="protein sequence ID" value="KAI5070682.1"/>
    <property type="molecule type" value="Genomic_DNA"/>
</dbReference>
<feature type="repeat" description="PPR" evidence="2">
    <location>
        <begin position="265"/>
        <end position="299"/>
    </location>
</feature>
<gene>
    <name evidence="3" type="ORF">GOP47_0015025</name>
</gene>
<dbReference type="Pfam" id="PF01535">
    <property type="entry name" value="PPR"/>
    <property type="match status" value="1"/>
</dbReference>
<protein>
    <recommendedName>
        <fullName evidence="5">Pentatricopeptide repeat-containing protein</fullName>
    </recommendedName>
</protein>
<sequence>MMAGTHGQLWYLGMMEENKLKTSEGTLEKARNSEEWRCQGLSTQRSCHFMAFPSFEHVITMDSLCFDSWFTPSWLDEEPARNGFAQDGNRCNDHALPPDATAFVTILRNCAKNKDLRKGTKVHDDITKMGLLEKCSDALVTMYAKCGALSKAKELLELHISRNLFSWTALISAYAQQGLGKEAVDCFEKMQRAGLSPDAVTFTSILKAYGSIGAADKGERVHDEVVHQGLLENDVMLGTALVDMYAKCGALAKARQVFQNLSSRNVITWSALITGYAQQGEAVQAYACYEQMQSEGLFPDAKTYACILKACGDMGAKDKGECIHNEISRQGLLANDFVLGTALVDMYAKCGVLVKAQQVFENLPHRDVTSWSALIEGYAQHGQGEQALKTFEQMQGGGLAPNEVTFTSILKACGALGAVAKGKQIHDEIARQGLLGSNFLLDTALVDMYAKCGALAQAQKVLDELLLRDISTWSALIMGYAQQGQCEQAVTCLEQMQQEGLFPDAVIFSSLLNACSHSGRVHDGHLYFTLLSKKYGIKPDLEHYACMVDLFGRSGHIDKAVGVIQGMPFSDNLEVWSILLGACRKWGDVNVGRWAFEHAIQFDRENTAAYLLMADLYAAVGMHNDAKSNQALRMDNEGLKMLEVVV</sequence>
<evidence type="ECO:0008006" key="5">
    <source>
        <dbReference type="Google" id="ProtNLM"/>
    </source>
</evidence>
<feature type="repeat" description="PPR" evidence="2">
    <location>
        <begin position="198"/>
        <end position="232"/>
    </location>
</feature>
<feature type="repeat" description="PPR" evidence="2">
    <location>
        <begin position="504"/>
        <end position="539"/>
    </location>
</feature>
<dbReference type="PANTHER" id="PTHR47926">
    <property type="entry name" value="PENTATRICOPEPTIDE REPEAT-CONTAINING PROTEIN"/>
    <property type="match status" value="1"/>
</dbReference>
<dbReference type="Gene3D" id="1.25.40.10">
    <property type="entry name" value="Tetratricopeptide repeat domain"/>
    <property type="match status" value="3"/>
</dbReference>
<dbReference type="AlphaFoldDB" id="A0A9D4UN41"/>
<organism evidence="3 4">
    <name type="scientific">Adiantum capillus-veneris</name>
    <name type="common">Maidenhair fern</name>
    <dbReference type="NCBI Taxonomy" id="13818"/>
    <lineage>
        <taxon>Eukaryota</taxon>
        <taxon>Viridiplantae</taxon>
        <taxon>Streptophyta</taxon>
        <taxon>Embryophyta</taxon>
        <taxon>Tracheophyta</taxon>
        <taxon>Polypodiopsida</taxon>
        <taxon>Polypodiidae</taxon>
        <taxon>Polypodiales</taxon>
        <taxon>Pteridineae</taxon>
        <taxon>Pteridaceae</taxon>
        <taxon>Vittarioideae</taxon>
        <taxon>Adiantum</taxon>
    </lineage>
</organism>
<dbReference type="NCBIfam" id="TIGR00756">
    <property type="entry name" value="PPR"/>
    <property type="match status" value="5"/>
</dbReference>
<feature type="repeat" description="PPR" evidence="2">
    <location>
        <begin position="163"/>
        <end position="197"/>
    </location>
</feature>
<keyword evidence="4" id="KW-1185">Reference proteome</keyword>
<dbReference type="GO" id="GO:0003723">
    <property type="term" value="F:RNA binding"/>
    <property type="evidence" value="ECO:0007669"/>
    <property type="project" value="InterPro"/>
</dbReference>